<gene>
    <name evidence="1" type="ORF">KY290_013987</name>
</gene>
<evidence type="ECO:0000313" key="1">
    <source>
        <dbReference type="EMBL" id="KAH0770006.1"/>
    </source>
</evidence>
<dbReference type="InterPro" id="IPR023213">
    <property type="entry name" value="CAT-like_dom_sf"/>
</dbReference>
<reference evidence="1 2" key="1">
    <citation type="journal article" date="2021" name="bioRxiv">
        <title>Chromosome-scale and haplotype-resolved genome assembly of a tetraploid potato cultivar.</title>
        <authorList>
            <person name="Sun H."/>
            <person name="Jiao W.-B."/>
            <person name="Krause K."/>
            <person name="Campoy J.A."/>
            <person name="Goel M."/>
            <person name="Folz-Donahue K."/>
            <person name="Kukat C."/>
            <person name="Huettel B."/>
            <person name="Schneeberger K."/>
        </authorList>
    </citation>
    <scope>NUCLEOTIDE SEQUENCE [LARGE SCALE GENOMIC DNA]</scope>
    <source>
        <strain evidence="1">SolTubOtavaFocal</strain>
        <tissue evidence="1">Leaves</tissue>
    </source>
</reference>
<comment type="caution">
    <text evidence="1">The sequence shown here is derived from an EMBL/GenBank/DDBJ whole genome shotgun (WGS) entry which is preliminary data.</text>
</comment>
<evidence type="ECO:0000313" key="2">
    <source>
        <dbReference type="Proteomes" id="UP000826656"/>
    </source>
</evidence>
<keyword evidence="2" id="KW-1185">Reference proteome</keyword>
<organism evidence="1 2">
    <name type="scientific">Solanum tuberosum</name>
    <name type="common">Potato</name>
    <dbReference type="NCBI Taxonomy" id="4113"/>
    <lineage>
        <taxon>Eukaryota</taxon>
        <taxon>Viridiplantae</taxon>
        <taxon>Streptophyta</taxon>
        <taxon>Embryophyta</taxon>
        <taxon>Tracheophyta</taxon>
        <taxon>Spermatophyta</taxon>
        <taxon>Magnoliopsida</taxon>
        <taxon>eudicotyledons</taxon>
        <taxon>Gunneridae</taxon>
        <taxon>Pentapetalae</taxon>
        <taxon>asterids</taxon>
        <taxon>lamiids</taxon>
        <taxon>Solanales</taxon>
        <taxon>Solanaceae</taxon>
        <taxon>Solanoideae</taxon>
        <taxon>Solaneae</taxon>
        <taxon>Solanum</taxon>
    </lineage>
</organism>
<dbReference type="EMBL" id="JAIVGD010000011">
    <property type="protein sequence ID" value="KAH0770006.1"/>
    <property type="molecule type" value="Genomic_DNA"/>
</dbReference>
<dbReference type="Pfam" id="PF02458">
    <property type="entry name" value="Transferase"/>
    <property type="match status" value="1"/>
</dbReference>
<name>A0ABQ7VNC2_SOLTU</name>
<accession>A0ABQ7VNC2</accession>
<dbReference type="Gene3D" id="3.30.559.10">
    <property type="entry name" value="Chloramphenicol acetyltransferase-like domain"/>
    <property type="match status" value="1"/>
</dbReference>
<dbReference type="Proteomes" id="UP000826656">
    <property type="component" value="Unassembled WGS sequence"/>
</dbReference>
<sequence>MLLLFSQDRGGKIDDGVAGDGDAATEVVELYGKIDDGVAGDGAQLRLWNSTVDLVVPNFHTSVYFYSPTGSPIFFDGKVLKEVLSKALLPFYPMGGRLCRDEDGHIEIDGKGQGVLFCRS</sequence>
<protein>
    <submittedName>
        <fullName evidence="1">Uncharacterized protein</fullName>
    </submittedName>
</protein>
<proteinExistence type="predicted"/>